<dbReference type="CDD" id="cd02440">
    <property type="entry name" value="AdoMet_MTases"/>
    <property type="match status" value="1"/>
</dbReference>
<dbReference type="AlphaFoldDB" id="A0A5R9J5R3"/>
<proteinExistence type="predicted"/>
<gene>
    <name evidence="2" type="ORF">FE263_19010</name>
</gene>
<dbReference type="GO" id="GO:0008757">
    <property type="term" value="F:S-adenosylmethionine-dependent methyltransferase activity"/>
    <property type="evidence" value="ECO:0007669"/>
    <property type="project" value="InterPro"/>
</dbReference>
<dbReference type="InterPro" id="IPR029063">
    <property type="entry name" value="SAM-dependent_MTases_sf"/>
</dbReference>
<evidence type="ECO:0000313" key="2">
    <source>
        <dbReference type="EMBL" id="TLU70951.1"/>
    </source>
</evidence>
<comment type="caution">
    <text evidence="2">The sequence shown here is derived from an EMBL/GenBank/DDBJ whole genome shotgun (WGS) entry which is preliminary data.</text>
</comment>
<sequence length="216" mass="22953">MTKRVLHVGCGAQTPGKLHPVFEDQDWNEVRLDIDASVSPDIVASMTDMSPVADGTVDAVFSSHNLEHLYPHEVPVALAEFRRVLRSDGFALITLPDLQEVARLVASEGLSATAYMSALGPIEPLDILFGYRGALAGGNLFMAHHTGFTSASLMGALGSAGFAAVTVQRVPSSFSLWAIGFCTRPGEQELQEAQDRMLPLHAAVLAARSEPGLAAT</sequence>
<protein>
    <submittedName>
        <fullName evidence="2">Class I SAM-dependent methyltransferase</fullName>
    </submittedName>
</protein>
<feature type="domain" description="Methyltransferase type 11" evidence="1">
    <location>
        <begin position="6"/>
        <end position="93"/>
    </location>
</feature>
<dbReference type="OrthoDB" id="9796760at2"/>
<dbReference type="InterPro" id="IPR013216">
    <property type="entry name" value="Methyltransf_11"/>
</dbReference>
<organism evidence="2 3">
    <name type="scientific">Lichenicoccus roseus</name>
    <dbReference type="NCBI Taxonomy" id="2683649"/>
    <lineage>
        <taxon>Bacteria</taxon>
        <taxon>Pseudomonadati</taxon>
        <taxon>Pseudomonadota</taxon>
        <taxon>Alphaproteobacteria</taxon>
        <taxon>Acetobacterales</taxon>
        <taxon>Acetobacteraceae</taxon>
        <taxon>Lichenicoccus</taxon>
    </lineage>
</organism>
<dbReference type="Gene3D" id="3.40.50.150">
    <property type="entry name" value="Vaccinia Virus protein VP39"/>
    <property type="match status" value="1"/>
</dbReference>
<keyword evidence="2" id="KW-0808">Transferase</keyword>
<accession>A0A5R9J5R3</accession>
<evidence type="ECO:0000259" key="1">
    <source>
        <dbReference type="Pfam" id="PF08241"/>
    </source>
</evidence>
<dbReference type="GO" id="GO:0032259">
    <property type="term" value="P:methylation"/>
    <property type="evidence" value="ECO:0007669"/>
    <property type="project" value="UniProtKB-KW"/>
</dbReference>
<evidence type="ECO:0000313" key="3">
    <source>
        <dbReference type="Proteomes" id="UP000305654"/>
    </source>
</evidence>
<keyword evidence="3" id="KW-1185">Reference proteome</keyword>
<reference evidence="2 3" key="1">
    <citation type="submission" date="2019-05" db="EMBL/GenBank/DDBJ databases">
        <authorList>
            <person name="Pankratov T."/>
            <person name="Grouzdev D."/>
        </authorList>
    </citation>
    <scope>NUCLEOTIDE SEQUENCE [LARGE SCALE GENOMIC DNA]</scope>
    <source>
        <strain evidence="2 3">KEBCLARHB70R</strain>
    </source>
</reference>
<keyword evidence="2" id="KW-0489">Methyltransferase</keyword>
<dbReference type="Proteomes" id="UP000305654">
    <property type="component" value="Unassembled WGS sequence"/>
</dbReference>
<dbReference type="RefSeq" id="WP_138327621.1">
    <property type="nucleotide sequence ID" value="NZ_VCDI01000009.1"/>
</dbReference>
<name>A0A5R9J5R3_9PROT</name>
<dbReference type="EMBL" id="VCDI01000009">
    <property type="protein sequence ID" value="TLU70951.1"/>
    <property type="molecule type" value="Genomic_DNA"/>
</dbReference>
<dbReference type="SUPFAM" id="SSF53335">
    <property type="entry name" value="S-adenosyl-L-methionine-dependent methyltransferases"/>
    <property type="match status" value="1"/>
</dbReference>
<dbReference type="Pfam" id="PF08241">
    <property type="entry name" value="Methyltransf_11"/>
    <property type="match status" value="1"/>
</dbReference>